<name>A0A2N3Y5T7_SACSN</name>
<dbReference type="GO" id="GO:0008654">
    <property type="term" value="P:phospholipid biosynthetic process"/>
    <property type="evidence" value="ECO:0007669"/>
    <property type="project" value="InterPro"/>
</dbReference>
<dbReference type="InterPro" id="IPR043130">
    <property type="entry name" value="CDP-OH_PTrfase_TM_dom"/>
</dbReference>
<dbReference type="AlphaFoldDB" id="A0A2N3Y5T7"/>
<accession>A0A2N3Y5T7</accession>
<keyword evidence="3" id="KW-0472">Membrane</keyword>
<protein>
    <submittedName>
        <fullName evidence="4">CDP-alcohol phosphatidyltransferase-like enzyme</fullName>
    </submittedName>
</protein>
<proteinExistence type="inferred from homology"/>
<feature type="transmembrane region" description="Helical" evidence="3">
    <location>
        <begin position="194"/>
        <end position="212"/>
    </location>
</feature>
<feature type="transmembrane region" description="Helical" evidence="3">
    <location>
        <begin position="81"/>
        <end position="98"/>
    </location>
</feature>
<evidence type="ECO:0000256" key="1">
    <source>
        <dbReference type="ARBA" id="ARBA00022679"/>
    </source>
</evidence>
<dbReference type="InterPro" id="IPR048254">
    <property type="entry name" value="CDP_ALCOHOL_P_TRANSF_CS"/>
</dbReference>
<reference evidence="4" key="1">
    <citation type="submission" date="2017-12" db="EMBL/GenBank/DDBJ databases">
        <title>Sequencing the genomes of 1000 Actinobacteria strains.</title>
        <authorList>
            <person name="Klenk H.-P."/>
        </authorList>
    </citation>
    <scope>NUCLEOTIDE SEQUENCE [LARGE SCALE GENOMIC DNA]</scope>
    <source>
        <strain evidence="4">DSM 44228</strain>
    </source>
</reference>
<dbReference type="GO" id="GO:0016780">
    <property type="term" value="F:phosphotransferase activity, for other substituted phosphate groups"/>
    <property type="evidence" value="ECO:0007669"/>
    <property type="project" value="InterPro"/>
</dbReference>
<dbReference type="Gene3D" id="1.20.120.1760">
    <property type="match status" value="1"/>
</dbReference>
<keyword evidence="3" id="KW-0812">Transmembrane</keyword>
<dbReference type="EMBL" id="PJNB01000001">
    <property type="protein sequence ID" value="PKW18277.1"/>
    <property type="molecule type" value="Genomic_DNA"/>
</dbReference>
<dbReference type="Proteomes" id="UP000233786">
    <property type="component" value="Unassembled WGS sequence"/>
</dbReference>
<organism evidence="4 5">
    <name type="scientific">Saccharopolyspora spinosa</name>
    <dbReference type="NCBI Taxonomy" id="60894"/>
    <lineage>
        <taxon>Bacteria</taxon>
        <taxon>Bacillati</taxon>
        <taxon>Actinomycetota</taxon>
        <taxon>Actinomycetes</taxon>
        <taxon>Pseudonocardiales</taxon>
        <taxon>Pseudonocardiaceae</taxon>
        <taxon>Saccharopolyspora</taxon>
    </lineage>
</organism>
<dbReference type="InterPro" id="IPR000462">
    <property type="entry name" value="CDP-OH_P_trans"/>
</dbReference>
<evidence type="ECO:0000256" key="2">
    <source>
        <dbReference type="RuleBase" id="RU003750"/>
    </source>
</evidence>
<keyword evidence="1 2" id="KW-0808">Transferase</keyword>
<dbReference type="STRING" id="994479.GCA_000194155_07000"/>
<keyword evidence="3" id="KW-1133">Transmembrane helix</keyword>
<dbReference type="RefSeq" id="WP_010314333.1">
    <property type="nucleotide sequence ID" value="NZ_CP061007.1"/>
</dbReference>
<dbReference type="GO" id="GO:0016020">
    <property type="term" value="C:membrane"/>
    <property type="evidence" value="ECO:0007669"/>
    <property type="project" value="InterPro"/>
</dbReference>
<gene>
    <name evidence="4" type="ORF">A8926_6348</name>
</gene>
<comment type="caution">
    <text evidence="4">The sequence shown here is derived from an EMBL/GenBank/DDBJ whole genome shotgun (WGS) entry which is preliminary data.</text>
</comment>
<sequence>MTTTDMPKSGFAAALRRLPSAQKSAKGAPAYSRFVNRKAGGYLAAAAFLLKATPNQVTAVSALFTFAGIAAVATAAPSWPLGIAVGLALVVGYALDSADGQLARLRGTSSIAGEWLDHVIDSVKIATLHLAVLVCAFRFFDLPSGFLLVPLGYAAVETVMFFAMILNDQLRRGHNSGSGAPAPAAGSPSILRSLLVLPTDYGVLCLAFLLLGSPMAFSVVYGALFLLNTAFLAAALPKWFGDMARLDGTAAKQGR</sequence>
<evidence type="ECO:0000256" key="3">
    <source>
        <dbReference type="SAM" id="Phobius"/>
    </source>
</evidence>
<evidence type="ECO:0000313" key="4">
    <source>
        <dbReference type="EMBL" id="PKW18277.1"/>
    </source>
</evidence>
<dbReference type="OrthoDB" id="7390033at2"/>
<evidence type="ECO:0000313" key="5">
    <source>
        <dbReference type="Proteomes" id="UP000233786"/>
    </source>
</evidence>
<dbReference type="PROSITE" id="PS00379">
    <property type="entry name" value="CDP_ALCOHOL_P_TRANSF"/>
    <property type="match status" value="1"/>
</dbReference>
<feature type="transmembrane region" description="Helical" evidence="3">
    <location>
        <begin position="146"/>
        <end position="166"/>
    </location>
</feature>
<feature type="transmembrane region" description="Helical" evidence="3">
    <location>
        <begin position="218"/>
        <end position="236"/>
    </location>
</feature>
<comment type="similarity">
    <text evidence="2">Belongs to the CDP-alcohol phosphatidyltransferase class-I family.</text>
</comment>
<dbReference type="Pfam" id="PF01066">
    <property type="entry name" value="CDP-OH_P_transf"/>
    <property type="match status" value="1"/>
</dbReference>
<keyword evidence="5" id="KW-1185">Reference proteome</keyword>